<accession>R7VJ65</accession>
<evidence type="ECO:0000256" key="1">
    <source>
        <dbReference type="SAM" id="MobiDB-lite"/>
    </source>
</evidence>
<name>R7VJ65_CAPTE</name>
<feature type="region of interest" description="Disordered" evidence="1">
    <location>
        <begin position="159"/>
        <end position="188"/>
    </location>
</feature>
<reference evidence="2 4" key="2">
    <citation type="journal article" date="2013" name="Nature">
        <title>Insights into bilaterian evolution from three spiralian genomes.</title>
        <authorList>
            <person name="Simakov O."/>
            <person name="Marletaz F."/>
            <person name="Cho S.J."/>
            <person name="Edsinger-Gonzales E."/>
            <person name="Havlak P."/>
            <person name="Hellsten U."/>
            <person name="Kuo D.H."/>
            <person name="Larsson T."/>
            <person name="Lv J."/>
            <person name="Arendt D."/>
            <person name="Savage R."/>
            <person name="Osoegawa K."/>
            <person name="de Jong P."/>
            <person name="Grimwood J."/>
            <person name="Chapman J.A."/>
            <person name="Shapiro H."/>
            <person name="Aerts A."/>
            <person name="Otillar R.P."/>
            <person name="Terry A.Y."/>
            <person name="Boore J.L."/>
            <person name="Grigoriev I.V."/>
            <person name="Lindberg D.R."/>
            <person name="Seaver E.C."/>
            <person name="Weisblat D.A."/>
            <person name="Putnam N.H."/>
            <person name="Rokhsar D.S."/>
        </authorList>
    </citation>
    <scope>NUCLEOTIDE SEQUENCE</scope>
    <source>
        <strain evidence="2 4">I ESC-2004</strain>
    </source>
</reference>
<dbReference type="HOGENOM" id="CLU_693065_0_0_1"/>
<evidence type="ECO:0000313" key="4">
    <source>
        <dbReference type="Proteomes" id="UP000014760"/>
    </source>
</evidence>
<dbReference type="Proteomes" id="UP000014760">
    <property type="component" value="Unassembled WGS sequence"/>
</dbReference>
<proteinExistence type="predicted"/>
<sequence length="398" mass="45419">MSATEGRADAVAKAKQEPEDARQLDENAAQEELVGDQDLQERPPKHTRKAAMATLNRREGALRTLLEVCDPAFLTNVERALEASHAAFAEFEVADRQTSSQHKRGKIFGKRRDQYWGLIERARRWIITARGMLQDQERPQQEEQESDVTQGVSAASLARVNVQGHVEPARSRRSSTSSMRSGSTRASATKALLRETARIAELRVERDAEMTLLQRELMLKRERLELELRKSEARRAVYSEFLSAVDDQVTFNVPESKPIIDMSQQSESLLRPLPESRSRPLDPTVNFLSLSKLTLTILSLRLLSTVLCPRLPYLSHLLTLLPLSPLPLNLTLLNPIQLPQCLFHPLLFCYLTMWISNNEGYQLSCPMPSCVQPMLRRWSKQLKQSQREKTKLFKRRQS</sequence>
<dbReference type="EMBL" id="AMQN01017852">
    <property type="status" value="NOT_ANNOTATED_CDS"/>
    <property type="molecule type" value="Genomic_DNA"/>
</dbReference>
<reference evidence="4" key="1">
    <citation type="submission" date="2012-12" db="EMBL/GenBank/DDBJ databases">
        <authorList>
            <person name="Hellsten U."/>
            <person name="Grimwood J."/>
            <person name="Chapman J.A."/>
            <person name="Shapiro H."/>
            <person name="Aerts A."/>
            <person name="Otillar R.P."/>
            <person name="Terry A.Y."/>
            <person name="Boore J.L."/>
            <person name="Simakov O."/>
            <person name="Marletaz F."/>
            <person name="Cho S.-J."/>
            <person name="Edsinger-Gonzales E."/>
            <person name="Havlak P."/>
            <person name="Kuo D.-H."/>
            <person name="Larsson T."/>
            <person name="Lv J."/>
            <person name="Arendt D."/>
            <person name="Savage R."/>
            <person name="Osoegawa K."/>
            <person name="de Jong P."/>
            <person name="Lindberg D.R."/>
            <person name="Seaver E.C."/>
            <person name="Weisblat D.A."/>
            <person name="Putnam N.H."/>
            <person name="Grigoriev I.V."/>
            <person name="Rokhsar D.S."/>
        </authorList>
    </citation>
    <scope>NUCLEOTIDE SEQUENCE</scope>
    <source>
        <strain evidence="4">I ESC-2004</strain>
    </source>
</reference>
<evidence type="ECO:0000313" key="3">
    <source>
        <dbReference type="EnsemblMetazoa" id="CapteP208361"/>
    </source>
</evidence>
<dbReference type="EnsemblMetazoa" id="CapteT208361">
    <property type="protein sequence ID" value="CapteP208361"/>
    <property type="gene ID" value="CapteG208361"/>
</dbReference>
<keyword evidence="4" id="KW-1185">Reference proteome</keyword>
<organism evidence="2">
    <name type="scientific">Capitella teleta</name>
    <name type="common">Polychaete worm</name>
    <dbReference type="NCBI Taxonomy" id="283909"/>
    <lineage>
        <taxon>Eukaryota</taxon>
        <taxon>Metazoa</taxon>
        <taxon>Spiralia</taxon>
        <taxon>Lophotrochozoa</taxon>
        <taxon>Annelida</taxon>
        <taxon>Polychaeta</taxon>
        <taxon>Sedentaria</taxon>
        <taxon>Scolecida</taxon>
        <taxon>Capitellidae</taxon>
        <taxon>Capitella</taxon>
    </lineage>
</organism>
<evidence type="ECO:0000313" key="2">
    <source>
        <dbReference type="EMBL" id="ELU15775.1"/>
    </source>
</evidence>
<protein>
    <submittedName>
        <fullName evidence="2 3">Uncharacterized protein</fullName>
    </submittedName>
</protein>
<feature type="compositionally biased region" description="Low complexity" evidence="1">
    <location>
        <begin position="174"/>
        <end position="188"/>
    </location>
</feature>
<dbReference type="AlphaFoldDB" id="R7VJ65"/>
<dbReference type="EMBL" id="KB293595">
    <property type="protein sequence ID" value="ELU15775.1"/>
    <property type="molecule type" value="Genomic_DNA"/>
</dbReference>
<feature type="compositionally biased region" description="Basic and acidic residues" evidence="1">
    <location>
        <begin position="1"/>
        <end position="25"/>
    </location>
</feature>
<gene>
    <name evidence="2" type="ORF">CAPTEDRAFT_208361</name>
</gene>
<reference evidence="3" key="3">
    <citation type="submission" date="2015-06" db="UniProtKB">
        <authorList>
            <consortium name="EnsemblMetazoa"/>
        </authorList>
    </citation>
    <scope>IDENTIFICATION</scope>
</reference>
<feature type="region of interest" description="Disordered" evidence="1">
    <location>
        <begin position="1"/>
        <end position="47"/>
    </location>
</feature>